<evidence type="ECO:0000313" key="1">
    <source>
        <dbReference type="EMBL" id="MCC5600561.1"/>
    </source>
</evidence>
<evidence type="ECO:0000313" key="2">
    <source>
        <dbReference type="Proteomes" id="UP001199525"/>
    </source>
</evidence>
<keyword evidence="2" id="KW-1185">Reference proteome</keyword>
<name>A0ABS8I980_9NOSO</name>
<protein>
    <submittedName>
        <fullName evidence="1">Cryptochrome/photolyase family protein</fullName>
    </submittedName>
</protein>
<sequence>MTIGVWVLGDQLWAGQSALESCQQQHQQTPVIFIESLAHAGQLPYHLQKLVFLS</sequence>
<comment type="caution">
    <text evidence="1">The sequence shown here is derived from an EMBL/GenBank/DDBJ whole genome shotgun (WGS) entry which is preliminary data.</text>
</comment>
<proteinExistence type="predicted"/>
<dbReference type="Proteomes" id="UP001199525">
    <property type="component" value="Unassembled WGS sequence"/>
</dbReference>
<dbReference type="InterPro" id="IPR007357">
    <property type="entry name" value="PhrB-like"/>
</dbReference>
<reference evidence="1 2" key="1">
    <citation type="journal article" date="2021" name="Microorganisms">
        <title>Genome Evolution of Filamentous Cyanobacterium Nostoc Species: From Facultative Symbiosis to Free Living.</title>
        <authorList>
            <person name="Huo D."/>
            <person name="Li H."/>
            <person name="Cai F."/>
            <person name="Guo X."/>
            <person name="Qiao Z."/>
            <person name="Wang W."/>
            <person name="Yu G."/>
            <person name="Li R."/>
        </authorList>
    </citation>
    <scope>NUCLEOTIDE SEQUENCE [LARGE SCALE GENOMIC DNA]</scope>
    <source>
        <strain evidence="1 2">CHAB 5714</strain>
    </source>
</reference>
<dbReference type="RefSeq" id="WP_229485627.1">
    <property type="nucleotide sequence ID" value="NZ_JAIVFQ010000019.1"/>
</dbReference>
<organism evidence="1 2">
    <name type="scientific">Nostoc favosum CHAB5714</name>
    <dbReference type="NCBI Taxonomy" id="2780399"/>
    <lineage>
        <taxon>Bacteria</taxon>
        <taxon>Bacillati</taxon>
        <taxon>Cyanobacteriota</taxon>
        <taxon>Cyanophyceae</taxon>
        <taxon>Nostocales</taxon>
        <taxon>Nostocaceae</taxon>
        <taxon>Nostoc</taxon>
        <taxon>Nostoc favosum</taxon>
    </lineage>
</organism>
<dbReference type="Pfam" id="PF04244">
    <property type="entry name" value="DPRP"/>
    <property type="match status" value="1"/>
</dbReference>
<dbReference type="EMBL" id="JAIVFQ010000019">
    <property type="protein sequence ID" value="MCC5600561.1"/>
    <property type="molecule type" value="Genomic_DNA"/>
</dbReference>
<dbReference type="Gene3D" id="3.40.50.620">
    <property type="entry name" value="HUPs"/>
    <property type="match status" value="1"/>
</dbReference>
<accession>A0ABS8I980</accession>
<dbReference type="InterPro" id="IPR014729">
    <property type="entry name" value="Rossmann-like_a/b/a_fold"/>
</dbReference>
<gene>
    <name evidence="1" type="ORF">LC586_15355</name>
</gene>